<dbReference type="AlphaFoldDB" id="A0A3D9H4I1"/>
<organism evidence="2 3">
    <name type="scientific">Winogradskyella eximia</name>
    <dbReference type="NCBI Taxonomy" id="262006"/>
    <lineage>
        <taxon>Bacteria</taxon>
        <taxon>Pseudomonadati</taxon>
        <taxon>Bacteroidota</taxon>
        <taxon>Flavobacteriia</taxon>
        <taxon>Flavobacteriales</taxon>
        <taxon>Flavobacteriaceae</taxon>
        <taxon>Winogradskyella</taxon>
    </lineage>
</organism>
<dbReference type="Pfam" id="PF05050">
    <property type="entry name" value="Methyltransf_21"/>
    <property type="match status" value="1"/>
</dbReference>
<keyword evidence="3" id="KW-1185">Reference proteome</keyword>
<evidence type="ECO:0000259" key="1">
    <source>
        <dbReference type="Pfam" id="PF05050"/>
    </source>
</evidence>
<evidence type="ECO:0000313" key="3">
    <source>
        <dbReference type="Proteomes" id="UP000256980"/>
    </source>
</evidence>
<evidence type="ECO:0000313" key="2">
    <source>
        <dbReference type="EMBL" id="RED44408.1"/>
    </source>
</evidence>
<dbReference type="NCBIfam" id="TIGR01444">
    <property type="entry name" value="fkbM_fam"/>
    <property type="match status" value="1"/>
</dbReference>
<proteinExistence type="predicted"/>
<dbReference type="InterPro" id="IPR053188">
    <property type="entry name" value="FkbM_Methyltransferase"/>
</dbReference>
<dbReference type="Gene3D" id="3.40.50.150">
    <property type="entry name" value="Vaccinia Virus protein VP39"/>
    <property type="match status" value="1"/>
</dbReference>
<name>A0A3D9H4I1_9FLAO</name>
<sequence>MLQLINTFKNLFFYRKLIKKNALCFDIGANLGVKSKLYLSLGAKVIAFEPQAKCYESLQKIKLKHTNFEVNKKAIGSKNGELDLFLGNHIEIATLSSKFKTYFTTENIYWNKKETVKVVTLDSQIEKYGIPDFCKIDAEGYEYEILRTLNHKIPIIEFEFTGGFIEETLLCLSKIDTLGNYSFNYILNEKPQLKLKNWITTDEMSVKIRAMNIENIHGNIFAKTIQ</sequence>
<feature type="domain" description="Methyltransferase FkbM" evidence="1">
    <location>
        <begin position="26"/>
        <end position="164"/>
    </location>
</feature>
<accession>A0A3D9H4I1</accession>
<dbReference type="PANTHER" id="PTHR36973:SF4">
    <property type="entry name" value="NODULATION PROTEIN"/>
    <property type="match status" value="1"/>
</dbReference>
<dbReference type="InterPro" id="IPR006342">
    <property type="entry name" value="FkbM_mtfrase"/>
</dbReference>
<dbReference type="PANTHER" id="PTHR36973">
    <property type="entry name" value="SLL1456 PROTEIN-RELATED"/>
    <property type="match status" value="1"/>
</dbReference>
<dbReference type="SUPFAM" id="SSF53335">
    <property type="entry name" value="S-adenosyl-L-methionine-dependent methyltransferases"/>
    <property type="match status" value="1"/>
</dbReference>
<dbReference type="InterPro" id="IPR029063">
    <property type="entry name" value="SAM-dependent_MTases_sf"/>
</dbReference>
<keyword evidence="2" id="KW-0808">Transferase</keyword>
<reference evidence="2 3" key="1">
    <citation type="submission" date="2018-07" db="EMBL/GenBank/DDBJ databases">
        <title>Genomic Encyclopedia of Type Strains, Phase III (KMG-III): the genomes of soil and plant-associated and newly described type strains.</title>
        <authorList>
            <person name="Whitman W."/>
        </authorList>
    </citation>
    <scope>NUCLEOTIDE SEQUENCE [LARGE SCALE GENOMIC DNA]</scope>
    <source>
        <strain evidence="2 3">CECT 7946</strain>
    </source>
</reference>
<dbReference type="EMBL" id="QRDV01000003">
    <property type="protein sequence ID" value="RED44408.1"/>
    <property type="molecule type" value="Genomic_DNA"/>
</dbReference>
<gene>
    <name evidence="2" type="ORF">DFQ10_10391</name>
</gene>
<dbReference type="GO" id="GO:0008171">
    <property type="term" value="F:O-methyltransferase activity"/>
    <property type="evidence" value="ECO:0007669"/>
    <property type="project" value="TreeGrafter"/>
</dbReference>
<dbReference type="Proteomes" id="UP000256980">
    <property type="component" value="Unassembled WGS sequence"/>
</dbReference>
<protein>
    <submittedName>
        <fullName evidence="2">FkbM family methyltransferase</fullName>
    </submittedName>
</protein>
<dbReference type="OrthoDB" id="9812600at2"/>
<comment type="caution">
    <text evidence="2">The sequence shown here is derived from an EMBL/GenBank/DDBJ whole genome shotgun (WGS) entry which is preliminary data.</text>
</comment>
<dbReference type="GO" id="GO:0032259">
    <property type="term" value="P:methylation"/>
    <property type="evidence" value="ECO:0007669"/>
    <property type="project" value="UniProtKB-KW"/>
</dbReference>
<keyword evidence="2" id="KW-0489">Methyltransferase</keyword>